<dbReference type="CDD" id="cd03505">
    <property type="entry name" value="Delta9-FADS-like"/>
    <property type="match status" value="1"/>
</dbReference>
<evidence type="ECO:0000259" key="14">
    <source>
        <dbReference type="PROSITE" id="PS50255"/>
    </source>
</evidence>
<keyword evidence="5 12" id="KW-0276">Fatty acid metabolism</keyword>
<organism evidence="15 16">
    <name type="scientific">Roridomyces roridus</name>
    <dbReference type="NCBI Taxonomy" id="1738132"/>
    <lineage>
        <taxon>Eukaryota</taxon>
        <taxon>Fungi</taxon>
        <taxon>Dikarya</taxon>
        <taxon>Basidiomycota</taxon>
        <taxon>Agaricomycotina</taxon>
        <taxon>Agaricomycetes</taxon>
        <taxon>Agaricomycetidae</taxon>
        <taxon>Agaricales</taxon>
        <taxon>Marasmiineae</taxon>
        <taxon>Mycenaceae</taxon>
        <taxon>Roridomyces</taxon>
    </lineage>
</organism>
<keyword evidence="12" id="KW-0249">Electron transport</keyword>
<dbReference type="InterPro" id="IPR001199">
    <property type="entry name" value="Cyt_B5-like_heme/steroid-bd"/>
</dbReference>
<evidence type="ECO:0000256" key="6">
    <source>
        <dbReference type="ARBA" id="ARBA00022989"/>
    </source>
</evidence>
<comment type="caution">
    <text evidence="15">The sequence shown here is derived from an EMBL/GenBank/DDBJ whole genome shotgun (WGS) entry which is preliminary data.</text>
</comment>
<keyword evidence="11 12" id="KW-0275">Fatty acid biosynthesis</keyword>
<feature type="transmembrane region" description="Helical" evidence="13">
    <location>
        <begin position="76"/>
        <end position="96"/>
    </location>
</feature>
<feature type="domain" description="Cytochrome b5 heme-binding" evidence="14">
    <location>
        <begin position="315"/>
        <end position="383"/>
    </location>
</feature>
<dbReference type="InterPro" id="IPR009160">
    <property type="entry name" value="Acyl-CoA_deSatase_haem/ster-bd"/>
</dbReference>
<evidence type="ECO:0000256" key="7">
    <source>
        <dbReference type="ARBA" id="ARBA00023002"/>
    </source>
</evidence>
<dbReference type="PIRSF" id="PIRSF000345">
    <property type="entry name" value="OLE1"/>
    <property type="match status" value="1"/>
</dbReference>
<dbReference type="PANTHER" id="PTHR11351">
    <property type="entry name" value="ACYL-COA DESATURASE"/>
    <property type="match status" value="1"/>
</dbReference>
<evidence type="ECO:0000256" key="13">
    <source>
        <dbReference type="SAM" id="Phobius"/>
    </source>
</evidence>
<name>A0AAD7AYX6_9AGAR</name>
<comment type="catalytic activity">
    <reaction evidence="12">
        <text>octadecanoyl-CoA + 2 Fe(II)-[cytochrome b5] + O2 + 2 H(+) = (9Z)-octadecenoyl-CoA + 2 Fe(III)-[cytochrome b5] + 2 H2O</text>
        <dbReference type="Rhea" id="RHEA:19721"/>
        <dbReference type="Rhea" id="RHEA-COMP:10438"/>
        <dbReference type="Rhea" id="RHEA-COMP:10439"/>
        <dbReference type="ChEBI" id="CHEBI:15377"/>
        <dbReference type="ChEBI" id="CHEBI:15378"/>
        <dbReference type="ChEBI" id="CHEBI:15379"/>
        <dbReference type="ChEBI" id="CHEBI:29033"/>
        <dbReference type="ChEBI" id="CHEBI:29034"/>
        <dbReference type="ChEBI" id="CHEBI:57387"/>
        <dbReference type="ChEBI" id="CHEBI:57394"/>
        <dbReference type="EC" id="1.14.19.1"/>
    </reaction>
</comment>
<keyword evidence="16" id="KW-1185">Reference proteome</keyword>
<comment type="function">
    <text evidence="12">Stearoyl-CoA desaturase that utilizes O(2) and electrons from reduced cytochrome b5 to introduce the first double bond into saturated fatty acyl-CoA substrates.</text>
</comment>
<accession>A0AAD7AYX6</accession>
<evidence type="ECO:0000256" key="9">
    <source>
        <dbReference type="ARBA" id="ARBA00023098"/>
    </source>
</evidence>
<dbReference type="EC" id="1.14.19.1" evidence="12"/>
<keyword evidence="9 12" id="KW-0443">Lipid metabolism</keyword>
<comment type="subcellular location">
    <subcellularLocation>
        <location evidence="1">Membrane</location>
        <topology evidence="1">Multi-pass membrane protein</topology>
    </subcellularLocation>
</comment>
<proteinExistence type="inferred from homology"/>
<evidence type="ECO:0000256" key="12">
    <source>
        <dbReference type="PIRNR" id="PIRNR000345"/>
    </source>
</evidence>
<gene>
    <name evidence="15" type="ORF">FB45DRAFT_955521</name>
</gene>
<keyword evidence="3 12" id="KW-0444">Lipid biosynthesis</keyword>
<keyword evidence="4 13" id="KW-0812">Transmembrane</keyword>
<dbReference type="EMBL" id="JARKIF010000094">
    <property type="protein sequence ID" value="KAJ7604639.1"/>
    <property type="molecule type" value="Genomic_DNA"/>
</dbReference>
<evidence type="ECO:0000256" key="8">
    <source>
        <dbReference type="ARBA" id="ARBA00023004"/>
    </source>
</evidence>
<feature type="transmembrane region" description="Helical" evidence="13">
    <location>
        <begin position="16"/>
        <end position="36"/>
    </location>
</feature>
<dbReference type="GO" id="GO:0006636">
    <property type="term" value="P:unsaturated fatty acid biosynthetic process"/>
    <property type="evidence" value="ECO:0007669"/>
    <property type="project" value="UniProtKB-UniRule"/>
</dbReference>
<evidence type="ECO:0000313" key="15">
    <source>
        <dbReference type="EMBL" id="KAJ7604639.1"/>
    </source>
</evidence>
<keyword evidence="12" id="KW-0479">Metal-binding</keyword>
<evidence type="ECO:0000256" key="5">
    <source>
        <dbReference type="ARBA" id="ARBA00022832"/>
    </source>
</evidence>
<keyword evidence="7 12" id="KW-0560">Oxidoreductase</keyword>
<dbReference type="InterPro" id="IPR036400">
    <property type="entry name" value="Cyt_B5-like_heme/steroid_sf"/>
</dbReference>
<reference evidence="15" key="1">
    <citation type="submission" date="2023-03" db="EMBL/GenBank/DDBJ databases">
        <title>Massive genome expansion in bonnet fungi (Mycena s.s.) driven by repeated elements and novel gene families across ecological guilds.</title>
        <authorList>
            <consortium name="Lawrence Berkeley National Laboratory"/>
            <person name="Harder C.B."/>
            <person name="Miyauchi S."/>
            <person name="Viragh M."/>
            <person name="Kuo A."/>
            <person name="Thoen E."/>
            <person name="Andreopoulos B."/>
            <person name="Lu D."/>
            <person name="Skrede I."/>
            <person name="Drula E."/>
            <person name="Henrissat B."/>
            <person name="Morin E."/>
            <person name="Kohler A."/>
            <person name="Barry K."/>
            <person name="LaButti K."/>
            <person name="Morin E."/>
            <person name="Salamov A."/>
            <person name="Lipzen A."/>
            <person name="Mereny Z."/>
            <person name="Hegedus B."/>
            <person name="Baldrian P."/>
            <person name="Stursova M."/>
            <person name="Weitz H."/>
            <person name="Taylor A."/>
            <person name="Grigoriev I.V."/>
            <person name="Nagy L.G."/>
            <person name="Martin F."/>
            <person name="Kauserud H."/>
        </authorList>
    </citation>
    <scope>NUCLEOTIDE SEQUENCE</scope>
    <source>
        <strain evidence="15">9284</strain>
    </source>
</reference>
<dbReference type="AlphaFoldDB" id="A0AAD7AYX6"/>
<keyword evidence="8 12" id="KW-0408">Iron</keyword>
<keyword evidence="6 13" id="KW-1133">Transmembrane helix</keyword>
<dbReference type="InterPro" id="IPR005804">
    <property type="entry name" value="FA_desaturase_dom"/>
</dbReference>
<evidence type="ECO:0000256" key="11">
    <source>
        <dbReference type="ARBA" id="ARBA00023160"/>
    </source>
</evidence>
<dbReference type="Gene3D" id="3.10.120.10">
    <property type="entry name" value="Cytochrome b5-like heme/steroid binding domain"/>
    <property type="match status" value="1"/>
</dbReference>
<keyword evidence="10 13" id="KW-0472">Membrane</keyword>
<sequence length="410" mass="46659">MANASLNFPPIEGVRWFNVAVLTLTPLIALYGILFIPFDRRTILFAIAYYLFSMIGITAGFHRLWSHRSYNASSPLQLFLMLGGTSSVQGSCYWWARGHRSHHRWTDTDKDPYNSSRGLVWTHIGWILFKSKLRSGPVDISDLKRDPLVQWTHRHYFPLAALFGYAIPALIPALWHDLWGGFCFSAALRLTIAHHCTFCINSIAHYFGSSPYDDVLSPRDHFLSAILTMGEGYHNFHHQYPQDFRNGYLWYQYDPTKWFIALCKHLGLATNLRTFPGNEIAKGALTMKLKHLKRIQDSLVWPPKDLPVVTWEDFQEESQKRPLILVSGFIHDVSDFVDQHPGGTSHLTMHSGKDMTASFFGGVYRHSNAAHNLMSMMRVGVLMGGGCPPSQTVPPSQVLYVARHEDDVPK</sequence>
<dbReference type="PROSITE" id="PS50255">
    <property type="entry name" value="CYTOCHROME_B5_2"/>
    <property type="match status" value="1"/>
</dbReference>
<feature type="transmembrane region" description="Helical" evidence="13">
    <location>
        <begin position="43"/>
        <end position="64"/>
    </location>
</feature>
<dbReference type="PANTHER" id="PTHR11351:SF31">
    <property type="entry name" value="DESATURASE 1, ISOFORM A-RELATED"/>
    <property type="match status" value="1"/>
</dbReference>
<dbReference type="Pfam" id="PF00487">
    <property type="entry name" value="FA_desaturase"/>
    <property type="match status" value="1"/>
</dbReference>
<dbReference type="PRINTS" id="PR00075">
    <property type="entry name" value="FACDDSATRASE"/>
</dbReference>
<evidence type="ECO:0000256" key="2">
    <source>
        <dbReference type="ARBA" id="ARBA00009295"/>
    </source>
</evidence>
<evidence type="ECO:0000313" key="16">
    <source>
        <dbReference type="Proteomes" id="UP001221142"/>
    </source>
</evidence>
<dbReference type="SUPFAM" id="SSF55856">
    <property type="entry name" value="Cytochrome b5-like heme/steroid binding domain"/>
    <property type="match status" value="1"/>
</dbReference>
<comment type="cofactor">
    <cofactor evidence="12">
        <name>Fe(2+)</name>
        <dbReference type="ChEBI" id="CHEBI:29033"/>
    </cofactor>
    <text evidence="12">Expected to bind 2 Fe(2+) ions per subunit.</text>
</comment>
<dbReference type="SMART" id="SM01117">
    <property type="entry name" value="Cyt-b5"/>
    <property type="match status" value="1"/>
</dbReference>
<dbReference type="GO" id="GO:0005789">
    <property type="term" value="C:endoplasmic reticulum membrane"/>
    <property type="evidence" value="ECO:0007669"/>
    <property type="project" value="TreeGrafter"/>
</dbReference>
<comment type="similarity">
    <text evidence="2 12">Belongs to the fatty acid desaturase type 1 family.</text>
</comment>
<evidence type="ECO:0000256" key="4">
    <source>
        <dbReference type="ARBA" id="ARBA00022692"/>
    </source>
</evidence>
<evidence type="ECO:0000256" key="1">
    <source>
        <dbReference type="ARBA" id="ARBA00004141"/>
    </source>
</evidence>
<dbReference type="Proteomes" id="UP001221142">
    <property type="component" value="Unassembled WGS sequence"/>
</dbReference>
<feature type="transmembrane region" description="Helical" evidence="13">
    <location>
        <begin position="156"/>
        <end position="175"/>
    </location>
</feature>
<dbReference type="GO" id="GO:0005506">
    <property type="term" value="F:iron ion binding"/>
    <property type="evidence" value="ECO:0007669"/>
    <property type="project" value="TreeGrafter"/>
</dbReference>
<keyword evidence="12" id="KW-0813">Transport</keyword>
<keyword evidence="12" id="KW-0349">Heme</keyword>
<dbReference type="InterPro" id="IPR015876">
    <property type="entry name" value="Acyl-CoA_DS"/>
</dbReference>
<protein>
    <recommendedName>
        <fullName evidence="12">Acyl-CoA desaturase</fullName>
        <ecNumber evidence="12">1.14.19.1</ecNumber>
    </recommendedName>
</protein>
<evidence type="ECO:0000256" key="3">
    <source>
        <dbReference type="ARBA" id="ARBA00022516"/>
    </source>
</evidence>
<dbReference type="GO" id="GO:0004768">
    <property type="term" value="F:stearoyl-CoA 9-desaturase activity"/>
    <property type="evidence" value="ECO:0007669"/>
    <property type="project" value="UniProtKB-UniRule"/>
</dbReference>
<evidence type="ECO:0000256" key="10">
    <source>
        <dbReference type="ARBA" id="ARBA00023136"/>
    </source>
</evidence>
<dbReference type="Pfam" id="PF00173">
    <property type="entry name" value="Cyt-b5"/>
    <property type="match status" value="1"/>
</dbReference>